<protein>
    <submittedName>
        <fullName evidence="1">Uncharacterized protein</fullName>
    </submittedName>
</protein>
<proteinExistence type="predicted"/>
<sequence length="86" mass="9791">MEKTRRIFRFLADTFIEPSGATAGRILAALKEDPGYRKSLEDISQEDLVNETSDMSACEIAAVMKNTLKDYHTERFKELMSADDKE</sequence>
<accession>X1M781</accession>
<gene>
    <name evidence="1" type="ORF">S06H3_32162</name>
</gene>
<dbReference type="AlphaFoldDB" id="X1M781"/>
<dbReference type="EMBL" id="BARV01019099">
    <property type="protein sequence ID" value="GAI27168.1"/>
    <property type="molecule type" value="Genomic_DNA"/>
</dbReference>
<organism evidence="1">
    <name type="scientific">marine sediment metagenome</name>
    <dbReference type="NCBI Taxonomy" id="412755"/>
    <lineage>
        <taxon>unclassified sequences</taxon>
        <taxon>metagenomes</taxon>
        <taxon>ecological metagenomes</taxon>
    </lineage>
</organism>
<name>X1M781_9ZZZZ</name>
<evidence type="ECO:0000313" key="1">
    <source>
        <dbReference type="EMBL" id="GAI27168.1"/>
    </source>
</evidence>
<comment type="caution">
    <text evidence="1">The sequence shown here is derived from an EMBL/GenBank/DDBJ whole genome shotgun (WGS) entry which is preliminary data.</text>
</comment>
<reference evidence="1" key="1">
    <citation type="journal article" date="2014" name="Front. Microbiol.">
        <title>High frequency of phylogenetically diverse reductive dehalogenase-homologous genes in deep subseafloor sedimentary metagenomes.</title>
        <authorList>
            <person name="Kawai M."/>
            <person name="Futagami T."/>
            <person name="Toyoda A."/>
            <person name="Takaki Y."/>
            <person name="Nishi S."/>
            <person name="Hori S."/>
            <person name="Arai W."/>
            <person name="Tsubouchi T."/>
            <person name="Morono Y."/>
            <person name="Uchiyama I."/>
            <person name="Ito T."/>
            <person name="Fujiyama A."/>
            <person name="Inagaki F."/>
            <person name="Takami H."/>
        </authorList>
    </citation>
    <scope>NUCLEOTIDE SEQUENCE</scope>
    <source>
        <strain evidence="1">Expedition CK06-06</strain>
    </source>
</reference>